<evidence type="ECO:0000313" key="1">
    <source>
        <dbReference type="EMBL" id="MQL52814.1"/>
    </source>
</evidence>
<proteinExistence type="predicted"/>
<sequence length="253" mass="29036">MQYEQSTVTTALTLLRELLKEPVVNRENNGSLILRVQQDPDVLNLWQEVLEPVFGIKLLHAGDEFYLTAGMEEDSIFNYSNAELRDQLKVDTNTELYLCSFIVLTLLAALYNSDDTTGPSRDFIPLAELERLVSSNFQALLAREDVEELENRARMNLVEPARLWNDLALQRPEAVRPRSTNTRWGYLLRTLAFLEEHRLVKIYDNRQVYPLPRLNSMVAHYYNHQQRKNLILELLQGSGGGAGYAQDQPDTPA</sequence>
<accession>A0A6N7IRW9</accession>
<dbReference type="RefSeq" id="WP_152947239.1">
    <property type="nucleotide sequence ID" value="NZ_WHYR01000029.1"/>
</dbReference>
<dbReference type="Pfam" id="PF19539">
    <property type="entry name" value="DUF6063"/>
    <property type="match status" value="1"/>
</dbReference>
<organism evidence="1 2">
    <name type="scientific">Desulfofundulus thermobenzoicus</name>
    <dbReference type="NCBI Taxonomy" id="29376"/>
    <lineage>
        <taxon>Bacteria</taxon>
        <taxon>Bacillati</taxon>
        <taxon>Bacillota</taxon>
        <taxon>Clostridia</taxon>
        <taxon>Eubacteriales</taxon>
        <taxon>Peptococcaceae</taxon>
        <taxon>Desulfofundulus</taxon>
    </lineage>
</organism>
<protein>
    <submittedName>
        <fullName evidence="1">Uncharacterized protein</fullName>
    </submittedName>
</protein>
<keyword evidence="2" id="KW-1185">Reference proteome</keyword>
<dbReference type="OrthoDB" id="2380372at2"/>
<comment type="caution">
    <text evidence="1">The sequence shown here is derived from an EMBL/GenBank/DDBJ whole genome shotgun (WGS) entry which is preliminary data.</text>
</comment>
<dbReference type="AlphaFoldDB" id="A0A6N7IRW9"/>
<dbReference type="EMBL" id="WHYR01000029">
    <property type="protein sequence ID" value="MQL52814.1"/>
    <property type="molecule type" value="Genomic_DNA"/>
</dbReference>
<dbReference type="InterPro" id="IPR045707">
    <property type="entry name" value="DUF6063"/>
</dbReference>
<reference evidence="1 2" key="1">
    <citation type="submission" date="2019-10" db="EMBL/GenBank/DDBJ databases">
        <title>Comparative genomics of sulfur disproportionating microorganisms.</title>
        <authorList>
            <person name="Ward L.M."/>
            <person name="Bertran E."/>
            <person name="Johnston D."/>
        </authorList>
    </citation>
    <scope>NUCLEOTIDE SEQUENCE [LARGE SCALE GENOMIC DNA]</scope>
    <source>
        <strain evidence="1 2">DSM 14055</strain>
    </source>
</reference>
<gene>
    <name evidence="1" type="ORF">GFC01_11180</name>
</gene>
<name>A0A6N7IRW9_9FIRM</name>
<evidence type="ECO:0000313" key="2">
    <source>
        <dbReference type="Proteomes" id="UP000441717"/>
    </source>
</evidence>
<dbReference type="Proteomes" id="UP000441717">
    <property type="component" value="Unassembled WGS sequence"/>
</dbReference>